<name>A0A1B9HWF3_9TREE</name>
<dbReference type="KEGG" id="kpin:30174873"/>
<dbReference type="Proteomes" id="UP000094020">
    <property type="component" value="Chromosome 2"/>
</dbReference>
<feature type="compositionally biased region" description="Low complexity" evidence="1">
    <location>
        <begin position="284"/>
        <end position="299"/>
    </location>
</feature>
<organism evidence="3">
    <name type="scientific">Kwoniella pini CBS 10737</name>
    <dbReference type="NCBI Taxonomy" id="1296096"/>
    <lineage>
        <taxon>Eukaryota</taxon>
        <taxon>Fungi</taxon>
        <taxon>Dikarya</taxon>
        <taxon>Basidiomycota</taxon>
        <taxon>Agaricomycotina</taxon>
        <taxon>Tremellomycetes</taxon>
        <taxon>Tremellales</taxon>
        <taxon>Cryptococcaceae</taxon>
        <taxon>Kwoniella</taxon>
    </lineage>
</organism>
<reference evidence="3" key="1">
    <citation type="submission" date="2013-07" db="EMBL/GenBank/DDBJ databases">
        <title>The Genome Sequence of Cryptococcus pinus CBS10737.</title>
        <authorList>
            <consortium name="The Broad Institute Genome Sequencing Platform"/>
            <person name="Cuomo C."/>
            <person name="Litvintseva A."/>
            <person name="Chen Y."/>
            <person name="Heitman J."/>
            <person name="Sun S."/>
            <person name="Springer D."/>
            <person name="Dromer F."/>
            <person name="Young S.K."/>
            <person name="Zeng Q."/>
            <person name="Gargeya S."/>
            <person name="Fitzgerald M."/>
            <person name="Abouelleil A."/>
            <person name="Alvarado L."/>
            <person name="Berlin A.M."/>
            <person name="Chapman S.B."/>
            <person name="Dewar J."/>
            <person name="Goldberg J."/>
            <person name="Griggs A."/>
            <person name="Gujja S."/>
            <person name="Hansen M."/>
            <person name="Howarth C."/>
            <person name="Imamovic A."/>
            <person name="Larimer J."/>
            <person name="McCowan C."/>
            <person name="Murphy C."/>
            <person name="Pearson M."/>
            <person name="Priest M."/>
            <person name="Roberts A."/>
            <person name="Saif S."/>
            <person name="Shea T."/>
            <person name="Sykes S."/>
            <person name="Wortman J."/>
            <person name="Nusbaum C."/>
            <person name="Birren B."/>
        </authorList>
    </citation>
    <scope>NUCLEOTIDE SEQUENCE [LARGE SCALE GENOMIC DNA]</scope>
    <source>
        <strain evidence="3">CBS 10737</strain>
    </source>
</reference>
<dbReference type="GeneID" id="30174873"/>
<evidence type="ECO:0000256" key="1">
    <source>
        <dbReference type="SAM" id="MobiDB-lite"/>
    </source>
</evidence>
<keyword evidence="5" id="KW-1185">Reference proteome</keyword>
<evidence type="ECO:0000259" key="2">
    <source>
        <dbReference type="Pfam" id="PF21762"/>
    </source>
</evidence>
<feature type="region of interest" description="Disordered" evidence="1">
    <location>
        <begin position="271"/>
        <end position="299"/>
    </location>
</feature>
<dbReference type="InterPro" id="IPR040151">
    <property type="entry name" value="Gfd2/YDR514C-like"/>
</dbReference>
<sequence>MDEGSETKIEGVKQDTPDLGLELVTDGYYRHNDIVFSYLSKLSKPHADAMGSLIHGEALVHPNHPLRSPGDEGITLYIGIDKLGKPRLFWKIKQLQYLQYYIHEMRLTNPSWIEYHRKRQELLQEEANETRVNALSKPSVEEGKHDWVPLPSYAIRGSDLDSVIPITFDSATVLKKVANQITKDGKAVDRNIRNGYPVKPFHPNHWEAKKDDFTPGPGLRKGPEKQGRSDFANQNKNEGSEAAGWGGFPLSKNSVQLDGQDMEKGLTEPLAESEFPQNQSDPKPTLTTPDVSTVSPPSPSCTSPFSSDLGASYHYHCQQAFITAICGGLLASMPASQQPTSDEDEENTIMDIPPNIGRSLFIALCITKWEKDPKIVTEIGWCAVWWQKAVPDEEGSNGASSGYEEMRDMGHFVVQEHLIQKRNKDTQPDYKDDYLFGDSLPILEAKMGADIRRKIDELSAKAGNGPIYIITHSADGAEVDLKSVGLDISDTTINHQPDGWEVPPYMCASGCSAVFVINTATLFGSIENVSPMTIDGVRYAGRTKRSLQNIALTMFGNDPDRKPEKCGNAGNDAVYTLAIFIEVMTGATLPELRGDYANGQFPRSSTVTDGQDQPSSMRFGNPERPASDALLENDAGEAGQGVCDDEDDFLEDEMIKGIYYEDEDGNLIEMDD</sequence>
<dbReference type="RefSeq" id="XP_019008820.1">
    <property type="nucleotide sequence ID" value="XM_019158207.1"/>
</dbReference>
<feature type="region of interest" description="Disordered" evidence="1">
    <location>
        <begin position="192"/>
        <end position="255"/>
    </location>
</feature>
<evidence type="ECO:0000313" key="4">
    <source>
        <dbReference type="EMBL" id="WWC67613.1"/>
    </source>
</evidence>
<dbReference type="PANTHER" id="PTHR28083:SF1">
    <property type="entry name" value="GOOD FOR FULL DBP5 ACTIVITY PROTEIN 2"/>
    <property type="match status" value="1"/>
</dbReference>
<feature type="region of interest" description="Disordered" evidence="1">
    <location>
        <begin position="600"/>
        <end position="645"/>
    </location>
</feature>
<evidence type="ECO:0000313" key="5">
    <source>
        <dbReference type="Proteomes" id="UP000094020"/>
    </source>
</evidence>
<dbReference type="STRING" id="1296096.A0A1B9HWF3"/>
<dbReference type="PANTHER" id="PTHR28083">
    <property type="entry name" value="GOOD FOR FULL DBP5 ACTIVITY PROTEIN 2"/>
    <property type="match status" value="1"/>
</dbReference>
<dbReference type="EMBL" id="CP144520">
    <property type="protein sequence ID" value="WWC67613.1"/>
    <property type="molecule type" value="Genomic_DNA"/>
</dbReference>
<dbReference type="InterPro" id="IPR048519">
    <property type="entry name" value="Gfd2/YDR514C-like_C"/>
</dbReference>
<evidence type="ECO:0000313" key="3">
    <source>
        <dbReference type="EMBL" id="OCF47601.1"/>
    </source>
</evidence>
<dbReference type="OrthoDB" id="5953249at2759"/>
<feature type="domain" description="Gfd2/YDR514C-like C-terminal" evidence="2">
    <location>
        <begin position="361"/>
        <end position="582"/>
    </location>
</feature>
<accession>A0A1B9HWF3</accession>
<reference evidence="4" key="2">
    <citation type="submission" date="2013-07" db="EMBL/GenBank/DDBJ databases">
        <authorList>
            <consortium name="The Broad Institute Genome Sequencing Platform"/>
            <person name="Cuomo C."/>
            <person name="Litvintseva A."/>
            <person name="Chen Y."/>
            <person name="Heitman J."/>
            <person name="Sun S."/>
            <person name="Springer D."/>
            <person name="Dromer F."/>
            <person name="Young S.K."/>
            <person name="Zeng Q."/>
            <person name="Gargeya S."/>
            <person name="Fitzgerald M."/>
            <person name="Abouelleil A."/>
            <person name="Alvarado L."/>
            <person name="Berlin A.M."/>
            <person name="Chapman S.B."/>
            <person name="Dewar J."/>
            <person name="Goldberg J."/>
            <person name="Griggs A."/>
            <person name="Gujja S."/>
            <person name="Hansen M."/>
            <person name="Howarth C."/>
            <person name="Imamovic A."/>
            <person name="Larimer J."/>
            <person name="McCowan C."/>
            <person name="Murphy C."/>
            <person name="Pearson M."/>
            <person name="Priest M."/>
            <person name="Roberts A."/>
            <person name="Saif S."/>
            <person name="Shea T."/>
            <person name="Sykes S."/>
            <person name="Wortman J."/>
            <person name="Nusbaum C."/>
            <person name="Birren B."/>
        </authorList>
    </citation>
    <scope>NUCLEOTIDE SEQUENCE</scope>
    <source>
        <strain evidence="4">CBS 10737</strain>
    </source>
</reference>
<proteinExistence type="predicted"/>
<gene>
    <name evidence="3" type="ORF">I206_06504</name>
    <name evidence="4" type="ORF">I206_101523</name>
</gene>
<protein>
    <recommendedName>
        <fullName evidence="2">Gfd2/YDR514C-like C-terminal domain-containing protein</fullName>
    </recommendedName>
</protein>
<feature type="compositionally biased region" description="Basic and acidic residues" evidence="1">
    <location>
        <begin position="204"/>
        <end position="213"/>
    </location>
</feature>
<reference evidence="4" key="4">
    <citation type="submission" date="2024-02" db="EMBL/GenBank/DDBJ databases">
        <title>Comparative genomics of Cryptococcus and Kwoniella reveals pathogenesis evolution and contrasting modes of karyotype evolution via chromosome fusion or intercentromeric recombination.</title>
        <authorList>
            <person name="Coelho M.A."/>
            <person name="David-Palma M."/>
            <person name="Shea T."/>
            <person name="Bowers K."/>
            <person name="McGinley-Smith S."/>
            <person name="Mohammad A.W."/>
            <person name="Gnirke A."/>
            <person name="Yurkov A.M."/>
            <person name="Nowrousian M."/>
            <person name="Sun S."/>
            <person name="Cuomo C.A."/>
            <person name="Heitman J."/>
        </authorList>
    </citation>
    <scope>NUCLEOTIDE SEQUENCE</scope>
    <source>
        <strain evidence="4">CBS 10737</strain>
    </source>
</reference>
<dbReference type="GO" id="GO:0005634">
    <property type="term" value="C:nucleus"/>
    <property type="evidence" value="ECO:0007669"/>
    <property type="project" value="TreeGrafter"/>
</dbReference>
<dbReference type="EMBL" id="KV700116">
    <property type="protein sequence ID" value="OCF47601.1"/>
    <property type="molecule type" value="Genomic_DNA"/>
</dbReference>
<dbReference type="Pfam" id="PF21762">
    <property type="entry name" value="DEDDh_C"/>
    <property type="match status" value="1"/>
</dbReference>
<dbReference type="AlphaFoldDB" id="A0A1B9HWF3"/>
<feature type="compositionally biased region" description="Polar residues" evidence="1">
    <location>
        <begin position="601"/>
        <end position="618"/>
    </location>
</feature>
<reference evidence="3" key="3">
    <citation type="submission" date="2016-07" db="EMBL/GenBank/DDBJ databases">
        <title>Evolution of pathogenesis and genome organization in the Tremellales.</title>
        <authorList>
            <person name="Cuomo C."/>
            <person name="Litvintseva A."/>
            <person name="Heitman J."/>
            <person name="Chen Y."/>
            <person name="Sun S."/>
            <person name="Springer D."/>
            <person name="Dromer F."/>
            <person name="Young S."/>
            <person name="Zeng Q."/>
            <person name="Chapman S."/>
            <person name="Gujja S."/>
            <person name="Saif S."/>
            <person name="Birren B."/>
        </authorList>
    </citation>
    <scope>NUCLEOTIDE SEQUENCE</scope>
    <source>
        <strain evidence="3">CBS 10737</strain>
    </source>
</reference>